<organism evidence="1 2">
    <name type="scientific">Klebsiella pneumoniae</name>
    <dbReference type="NCBI Taxonomy" id="573"/>
    <lineage>
        <taxon>Bacteria</taxon>
        <taxon>Pseudomonadati</taxon>
        <taxon>Pseudomonadota</taxon>
        <taxon>Gammaproteobacteria</taxon>
        <taxon>Enterobacterales</taxon>
        <taxon>Enterobacteriaceae</taxon>
        <taxon>Klebsiella/Raoultella group</taxon>
        <taxon>Klebsiella</taxon>
        <taxon>Klebsiella pneumoniae complex</taxon>
    </lineage>
</organism>
<protein>
    <submittedName>
        <fullName evidence="1">Uncharacterized protein</fullName>
    </submittedName>
</protein>
<gene>
    <name evidence="1" type="ORF">NCTC9128_04462</name>
</gene>
<reference evidence="1 2" key="1">
    <citation type="submission" date="2018-06" db="EMBL/GenBank/DDBJ databases">
        <authorList>
            <consortium name="Pathogen Informatics"/>
            <person name="Doyle S."/>
        </authorList>
    </citation>
    <scope>NUCLEOTIDE SEQUENCE [LARGE SCALE GENOMIC DNA]</scope>
    <source>
        <strain evidence="1 2">NCTC9128</strain>
    </source>
</reference>
<evidence type="ECO:0000313" key="2">
    <source>
        <dbReference type="Proteomes" id="UP000251088"/>
    </source>
</evidence>
<dbReference type="AlphaFoldDB" id="A0A2X3EPC6"/>
<name>A0A2X3EPC6_KLEPN</name>
<sequence length="105" mass="11741">MDFYRVLRAVLIVGDKSLRLQTGAVEGQRPGFADAAHVGQSLFDDRPADALAIEHFKHQIEVAIAHFLRADQLRWVVDAGELLRVSHGIVAVKVWYCDIASILEF</sequence>
<accession>A0A2X3EPC6</accession>
<dbReference type="EMBL" id="UAWN01000013">
    <property type="protein sequence ID" value="SQC38341.1"/>
    <property type="molecule type" value="Genomic_DNA"/>
</dbReference>
<proteinExistence type="predicted"/>
<evidence type="ECO:0000313" key="1">
    <source>
        <dbReference type="EMBL" id="SQC38341.1"/>
    </source>
</evidence>
<dbReference type="Proteomes" id="UP000251088">
    <property type="component" value="Unassembled WGS sequence"/>
</dbReference>